<keyword evidence="2" id="KW-1185">Reference proteome</keyword>
<comment type="caution">
    <text evidence="1">The sequence shown here is derived from an EMBL/GenBank/DDBJ whole genome shotgun (WGS) entry which is preliminary data.</text>
</comment>
<evidence type="ECO:0000313" key="1">
    <source>
        <dbReference type="EMBL" id="KAJ2802554.1"/>
    </source>
</evidence>
<reference evidence="1" key="1">
    <citation type="submission" date="2022-07" db="EMBL/GenBank/DDBJ databases">
        <title>Phylogenomic reconstructions and comparative analyses of Kickxellomycotina fungi.</title>
        <authorList>
            <person name="Reynolds N.K."/>
            <person name="Stajich J.E."/>
            <person name="Barry K."/>
            <person name="Grigoriev I.V."/>
            <person name="Crous P."/>
            <person name="Smith M.E."/>
        </authorList>
    </citation>
    <scope>NUCLEOTIDE SEQUENCE</scope>
    <source>
        <strain evidence="1">CBS 102833</strain>
    </source>
</reference>
<dbReference type="Proteomes" id="UP001140096">
    <property type="component" value="Unassembled WGS sequence"/>
</dbReference>
<name>A0ACC1L803_9FUNG</name>
<evidence type="ECO:0000313" key="2">
    <source>
        <dbReference type="Proteomes" id="UP001140096"/>
    </source>
</evidence>
<proteinExistence type="predicted"/>
<dbReference type="EMBL" id="JANBUP010001967">
    <property type="protein sequence ID" value="KAJ2802554.1"/>
    <property type="molecule type" value="Genomic_DNA"/>
</dbReference>
<organism evidence="1 2">
    <name type="scientific">Coemansia furcata</name>
    <dbReference type="NCBI Taxonomy" id="417177"/>
    <lineage>
        <taxon>Eukaryota</taxon>
        <taxon>Fungi</taxon>
        <taxon>Fungi incertae sedis</taxon>
        <taxon>Zoopagomycota</taxon>
        <taxon>Kickxellomycotina</taxon>
        <taxon>Kickxellomycetes</taxon>
        <taxon>Kickxellales</taxon>
        <taxon>Kickxellaceae</taxon>
        <taxon>Coemansia</taxon>
    </lineage>
</organism>
<accession>A0ACC1L803</accession>
<protein>
    <submittedName>
        <fullName evidence="1">Uncharacterized protein</fullName>
    </submittedName>
</protein>
<sequence>MRLATAIKQAKQADMPKENIERAINRATSKEYTNADHTVYEGLGPHGVALIIECLTDNRNRTVKALRNKFNRMDGVMTPVAYMFDKMGRVCFAAAEDSPDRSFDTMFEHAIDVGAEDVVDLGSGRAELTCQFSDLGSITKALSNNHAYTIERMEGIYMPNTTVDINDEQAAELDIAISDLEELDDVIKVFCNAA</sequence>
<gene>
    <name evidence="1" type="ORF">H4S07_004665</name>
</gene>